<dbReference type="InterPro" id="IPR017884">
    <property type="entry name" value="SANT_dom"/>
</dbReference>
<proteinExistence type="inferred from homology"/>
<feature type="compositionally biased region" description="Basic and acidic residues" evidence="2">
    <location>
        <begin position="129"/>
        <end position="139"/>
    </location>
</feature>
<feature type="compositionally biased region" description="Basic and acidic residues" evidence="2">
    <location>
        <begin position="1453"/>
        <end position="1462"/>
    </location>
</feature>
<comment type="similarity">
    <text evidence="1">Belongs to the N-CoR nuclear receptor corepressors family.</text>
</comment>
<feature type="region of interest" description="Disordered" evidence="2">
    <location>
        <begin position="615"/>
        <end position="652"/>
    </location>
</feature>
<dbReference type="PROSITE" id="PS51293">
    <property type="entry name" value="SANT"/>
    <property type="match status" value="2"/>
</dbReference>
<evidence type="ECO:0008006" key="7">
    <source>
        <dbReference type="Google" id="ProtNLM"/>
    </source>
</evidence>
<feature type="region of interest" description="Disordered" evidence="2">
    <location>
        <begin position="924"/>
        <end position="973"/>
    </location>
</feature>
<dbReference type="EMBL" id="CAJNOR010001158">
    <property type="protein sequence ID" value="CAF1087731.1"/>
    <property type="molecule type" value="Genomic_DNA"/>
</dbReference>
<feature type="compositionally biased region" description="Polar residues" evidence="2">
    <location>
        <begin position="1429"/>
        <end position="1451"/>
    </location>
</feature>
<dbReference type="SMART" id="SM00717">
    <property type="entry name" value="SANT"/>
    <property type="match status" value="2"/>
</dbReference>
<feature type="region of interest" description="Disordered" evidence="2">
    <location>
        <begin position="74"/>
        <end position="100"/>
    </location>
</feature>
<feature type="domain" description="SANT" evidence="4">
    <location>
        <begin position="646"/>
        <end position="696"/>
    </location>
</feature>
<feature type="compositionally biased region" description="Basic and acidic residues" evidence="2">
    <location>
        <begin position="1902"/>
        <end position="1919"/>
    </location>
</feature>
<feature type="domain" description="SANT" evidence="4">
    <location>
        <begin position="401"/>
        <end position="447"/>
    </location>
</feature>
<dbReference type="PROSITE" id="PS50090">
    <property type="entry name" value="MYB_LIKE"/>
    <property type="match status" value="1"/>
</dbReference>
<feature type="compositionally biased region" description="Polar residues" evidence="2">
    <location>
        <begin position="962"/>
        <end position="973"/>
    </location>
</feature>
<feature type="compositionally biased region" description="Polar residues" evidence="2">
    <location>
        <begin position="1866"/>
        <end position="1901"/>
    </location>
</feature>
<keyword evidence="6" id="KW-1185">Reference proteome</keyword>
<feature type="compositionally biased region" description="Basic and acidic residues" evidence="2">
    <location>
        <begin position="1618"/>
        <end position="1634"/>
    </location>
</feature>
<accession>A0A814NA65</accession>
<feature type="compositionally biased region" description="Polar residues" evidence="2">
    <location>
        <begin position="864"/>
        <end position="875"/>
    </location>
</feature>
<feature type="compositionally biased region" description="Polar residues" evidence="2">
    <location>
        <begin position="1791"/>
        <end position="1801"/>
    </location>
</feature>
<feature type="compositionally biased region" description="Polar residues" evidence="2">
    <location>
        <begin position="806"/>
        <end position="827"/>
    </location>
</feature>
<comment type="caution">
    <text evidence="5">The sequence shown here is derived from an EMBL/GenBank/DDBJ whole genome shotgun (WGS) entry which is preliminary data.</text>
</comment>
<feature type="compositionally biased region" description="Low complexity" evidence="2">
    <location>
        <begin position="1042"/>
        <end position="1055"/>
    </location>
</feature>
<dbReference type="GO" id="GO:0032991">
    <property type="term" value="C:protein-containing complex"/>
    <property type="evidence" value="ECO:0007669"/>
    <property type="project" value="UniProtKB-ARBA"/>
</dbReference>
<feature type="compositionally biased region" description="Polar residues" evidence="2">
    <location>
        <begin position="1711"/>
        <end position="1723"/>
    </location>
</feature>
<feature type="compositionally biased region" description="Polar residues" evidence="2">
    <location>
        <begin position="1736"/>
        <end position="1749"/>
    </location>
</feature>
<feature type="compositionally biased region" description="Low complexity" evidence="2">
    <location>
        <begin position="1802"/>
        <end position="1828"/>
    </location>
</feature>
<feature type="domain" description="Myb-like" evidence="3">
    <location>
        <begin position="643"/>
        <end position="692"/>
    </location>
</feature>
<feature type="compositionally biased region" description="Basic and acidic residues" evidence="2">
    <location>
        <begin position="762"/>
        <end position="775"/>
    </location>
</feature>
<evidence type="ECO:0000313" key="6">
    <source>
        <dbReference type="Proteomes" id="UP000663828"/>
    </source>
</evidence>
<dbReference type="Pfam" id="PF00249">
    <property type="entry name" value="Myb_DNA-binding"/>
    <property type="match status" value="2"/>
</dbReference>
<dbReference type="GO" id="GO:0000785">
    <property type="term" value="C:chromatin"/>
    <property type="evidence" value="ECO:0007669"/>
    <property type="project" value="TreeGrafter"/>
</dbReference>
<feature type="region of interest" description="Disordered" evidence="2">
    <location>
        <begin position="513"/>
        <end position="543"/>
    </location>
</feature>
<feature type="region of interest" description="Disordered" evidence="2">
    <location>
        <begin position="1280"/>
        <end position="1338"/>
    </location>
</feature>
<feature type="compositionally biased region" description="Basic and acidic residues" evidence="2">
    <location>
        <begin position="310"/>
        <end position="326"/>
    </location>
</feature>
<feature type="region of interest" description="Disordered" evidence="2">
    <location>
        <begin position="1538"/>
        <end position="1562"/>
    </location>
</feature>
<feature type="compositionally biased region" description="Polar residues" evidence="2">
    <location>
        <begin position="327"/>
        <end position="340"/>
    </location>
</feature>
<evidence type="ECO:0000259" key="4">
    <source>
        <dbReference type="PROSITE" id="PS51293"/>
    </source>
</evidence>
<dbReference type="PANTHER" id="PTHR13992">
    <property type="entry name" value="NUCLEAR RECEPTOR CO-REPRESSOR RELATED NCOR"/>
    <property type="match status" value="1"/>
</dbReference>
<evidence type="ECO:0000259" key="3">
    <source>
        <dbReference type="PROSITE" id="PS50090"/>
    </source>
</evidence>
<feature type="compositionally biased region" description="Polar residues" evidence="2">
    <location>
        <begin position="115"/>
        <end position="124"/>
    </location>
</feature>
<dbReference type="GO" id="GO:0005654">
    <property type="term" value="C:nucleoplasm"/>
    <property type="evidence" value="ECO:0007669"/>
    <property type="project" value="UniProtKB-ARBA"/>
</dbReference>
<protein>
    <recommendedName>
        <fullName evidence="7">Nuclear receptor corepressor 1</fullName>
    </recommendedName>
</protein>
<feature type="compositionally biased region" description="Low complexity" evidence="2">
    <location>
        <begin position="1309"/>
        <end position="1318"/>
    </location>
</feature>
<dbReference type="Proteomes" id="UP000663828">
    <property type="component" value="Unassembled WGS sequence"/>
</dbReference>
<feature type="compositionally biased region" description="Low complexity" evidence="2">
    <location>
        <begin position="839"/>
        <end position="851"/>
    </location>
</feature>
<feature type="compositionally biased region" description="Low complexity" evidence="2">
    <location>
        <begin position="1767"/>
        <end position="1779"/>
    </location>
</feature>
<feature type="compositionally biased region" description="Basic and acidic residues" evidence="2">
    <location>
        <begin position="1231"/>
        <end position="1258"/>
    </location>
</feature>
<dbReference type="GO" id="GO:0006357">
    <property type="term" value="P:regulation of transcription by RNA polymerase II"/>
    <property type="evidence" value="ECO:0007669"/>
    <property type="project" value="TreeGrafter"/>
</dbReference>
<sequence length="1919" mass="215926">MARQSPFMSSAQFTYPSGYQQRDVRYTGSSNVEPPMALNRRPSLLAGYHSHFGSPERAQIASYYPTLGAVSMGPHVDEHSKRSRYPTGTGGGGGGSLSVNSQLLPLSIEVKKEQQVYQPQTEAISPTPDDPKNDSHMRDSTIIRNAISKLESEIDITMKKLHRAKLSQSEIRSQADRSAAYEENDDQDDLLRTNGSQTLIERILHENRKKAEDSQKLLNHLNNNMDLTMPLYQEPSDLESLRRSRIQYMNVMKNHLIEIFKKRYEMTQQQIQTKSDEYDKNYQEWQKSIEKEEKVIANKDATTYRETFEKTFPELRKTREDKEKKQTNATDPSTSEQQVSLNTNQTEQELELQEEKLRKSSIVPPIIYDKCQRQYQYINHNTLIRRDAAEFYKERTKMPFWTPEEKQIFIEKFTQSPKNFGYISSFLENKTTEQCVQFYYMTKKTENYKNLLRKQTQTTRRRAKQNATTTTTTTVTSSTTIETTLVTKVTSSNTIVSSTSQQILGQTTIPGVEQDTERSADRLDNNEDRREINAGDGNEDKRLNKNRCQLLSCTTEKLGKKKNRKNRLRAFPNKWNELTTENREAIRRALQIPPNVQRCCTRCYEKLIIQVRQRQSTNLPNDGEEDDEDDESSKNRCTVTDEQNSKQDEEWTENEIDAFTKALHKFNDNWSQIAAYVQRSEQSCRAFYQKHRKTNGLIEDEQNIDEDTVSISGSEDQSRRLNQLRRRNEHNDEDNEDEPQKTIVNEDSNDSTHGMIIDEGDDHTSMNQEKKEKLTRSLPTTDLTTINSLVEREISKTLNETEKLLTINTNPNISPNKHQSSTTAANPTQPPPLVTLTKSHSPSAHSHSQQSFPIKGSIMRGTPISPSNKPISIDTSPNHSHMHSHPYPSPRSEHSHPSVHMKSSKIIDQQHLYTPQQAAYMRHYSHQQGAPSSFSSSSSSSQYLSQPQHKSPAMGNQPPPSNTNKSMGIDTSNTDTYETLRADFVTSRYLTTTHSPNHERQTRHPSEQRSPSQSSTSSISNNQQLLPPPTAIHPTASNPSLQSSPAAHSQHTQQQQAALLAASQILASSGMHPQELLASGLLPYPHYYNSIPGASFYVDPRLMHDFTAAANSEQLKSLRTSRHPPYGSTHSPPEPSAYLSQSSKRHPHENSEHMRYPPTGEYSSSIWRTQNVNNPQQMHSHLKSSSSANELSRHPSRMPAGTDRDARSPDSYPHRPNPSRSAAENPAIHFQRIETRPHHKSLSHEKLNPPAHYSDHSSDSTSSAYHRPAPVVHKSHANLHHPYTSTSSARSSLGPPSQISPHHGSNYMHHSSPVGTVSPHHHHHHQAHYSQQRAASSIHHNESIRNLKEPISIQEFMKQNVNEFVASTNNDNKTLSTDLSTTDSSSSQLSRMPLPTTIPTSGMKAVDTSDQPILIDGDDDVDSIRESSETNVEGSSKSYSNQDVNKSNVDSDQPERRRDSSIKKILSNQPLEKPEYVEINQKVQNSTVGASKVHSNSDINGLERTNSTGGRESTRSRGSITMRMLMGANGIYADGKAQPMTANEASSEQANKRAASPNNDKSHLEYLIRGELIRECPTLAKTDESAAIFQTRRLSPTTQHVQRSSSNQQQSSKRMRTSPKDDSMSNSEQHHSTHESSTNVRDPFLLQSQPKMTHNSSSQSSSAPTADRNWQSFVQQQYQQSYGARSSRSSLVSSGSITQGNPISPSVRLSAEQSQYPPTANNQLVHPRYSYHMTKNEQQFSPPRQSSTSPHDHLSKGKFARRAQQTHSSSSDSLHESSLSINVDQQANVRNSPITPIPINQSSSTPPTATSPVSSSASPTTSISSNNPHSLKKRLISEYEFEQQQHQHQQEQHNSPTAVSLIVPASTSPPIVSTETKPSSEPVVTTDSTIPAPNIENISDTETPKETTNERPEENESST</sequence>
<feature type="compositionally biased region" description="Low complexity" evidence="2">
    <location>
        <begin position="1008"/>
        <end position="1024"/>
    </location>
</feature>
<dbReference type="Gene3D" id="1.10.10.60">
    <property type="entry name" value="Homeodomain-like"/>
    <property type="match status" value="2"/>
</dbReference>
<feature type="region of interest" description="Disordered" evidence="2">
    <location>
        <begin position="1369"/>
        <end position="1469"/>
    </location>
</feature>
<dbReference type="InterPro" id="IPR001005">
    <property type="entry name" value="SANT/Myb"/>
</dbReference>
<feature type="region of interest" description="Disordered" evidence="2">
    <location>
        <begin position="114"/>
        <end position="139"/>
    </location>
</feature>
<dbReference type="InterPro" id="IPR009057">
    <property type="entry name" value="Homeodomain-like_sf"/>
</dbReference>
<evidence type="ECO:0000313" key="5">
    <source>
        <dbReference type="EMBL" id="CAF1087731.1"/>
    </source>
</evidence>
<feature type="compositionally biased region" description="Low complexity" evidence="2">
    <location>
        <begin position="1685"/>
        <end position="1696"/>
    </location>
</feature>
<feature type="compositionally biased region" description="Acidic residues" evidence="2">
    <location>
        <begin position="622"/>
        <end position="631"/>
    </location>
</feature>
<evidence type="ECO:0000256" key="2">
    <source>
        <dbReference type="SAM" id="MobiDB-lite"/>
    </source>
</evidence>
<dbReference type="PANTHER" id="PTHR13992:SF39">
    <property type="entry name" value="SMRTER, ISOFORM G"/>
    <property type="match status" value="1"/>
</dbReference>
<feature type="region of interest" description="Disordered" evidence="2">
    <location>
        <begin position="1487"/>
        <end position="1518"/>
    </location>
</feature>
<organism evidence="5 6">
    <name type="scientific">Adineta ricciae</name>
    <name type="common">Rotifer</name>
    <dbReference type="NCBI Taxonomy" id="249248"/>
    <lineage>
        <taxon>Eukaryota</taxon>
        <taxon>Metazoa</taxon>
        <taxon>Spiralia</taxon>
        <taxon>Gnathifera</taxon>
        <taxon>Rotifera</taxon>
        <taxon>Eurotatoria</taxon>
        <taxon>Bdelloidea</taxon>
        <taxon>Adinetida</taxon>
        <taxon>Adinetidae</taxon>
        <taxon>Adineta</taxon>
    </lineage>
</organism>
<feature type="compositionally biased region" description="Low complexity" evidence="2">
    <location>
        <begin position="1328"/>
        <end position="1337"/>
    </location>
</feature>
<dbReference type="InterPro" id="IPR051571">
    <property type="entry name" value="N-CoR_corepressor"/>
</dbReference>
<feature type="compositionally biased region" description="Basic and acidic residues" evidence="2">
    <location>
        <begin position="515"/>
        <end position="543"/>
    </location>
</feature>
<feature type="region of interest" description="Disordered" evidence="2">
    <location>
        <begin position="992"/>
        <end position="1055"/>
    </location>
</feature>
<feature type="region of interest" description="Disordered" evidence="2">
    <location>
        <begin position="1866"/>
        <end position="1919"/>
    </location>
</feature>
<feature type="region of interest" description="Disordered" evidence="2">
    <location>
        <begin position="1114"/>
        <end position="1266"/>
    </location>
</feature>
<evidence type="ECO:0000256" key="1">
    <source>
        <dbReference type="ARBA" id="ARBA00010097"/>
    </source>
</evidence>
<gene>
    <name evidence="5" type="ORF">XAT740_LOCUS17667</name>
</gene>
<feature type="compositionally biased region" description="Polar residues" evidence="2">
    <location>
        <begin position="1540"/>
        <end position="1549"/>
    </location>
</feature>
<feature type="region of interest" description="Disordered" evidence="2">
    <location>
        <begin position="1685"/>
        <end position="1723"/>
    </location>
</feature>
<dbReference type="SUPFAM" id="SSF46689">
    <property type="entry name" value="Homeodomain-like"/>
    <property type="match status" value="2"/>
</dbReference>
<dbReference type="CDD" id="cd00167">
    <property type="entry name" value="SANT"/>
    <property type="match status" value="1"/>
</dbReference>
<feature type="compositionally biased region" description="Basic and acidic residues" evidence="2">
    <location>
        <begin position="996"/>
        <end position="1007"/>
    </location>
</feature>
<feature type="region of interest" description="Disordered" evidence="2">
    <location>
        <begin position="725"/>
        <end position="779"/>
    </location>
</feature>
<feature type="region of interest" description="Disordered" evidence="2">
    <location>
        <begin position="1736"/>
        <end position="1779"/>
    </location>
</feature>
<feature type="region of interest" description="Disordered" evidence="2">
    <location>
        <begin position="1592"/>
        <end position="1641"/>
    </location>
</feature>
<feature type="region of interest" description="Disordered" evidence="2">
    <location>
        <begin position="1791"/>
        <end position="1828"/>
    </location>
</feature>
<feature type="compositionally biased region" description="Polar residues" evidence="2">
    <location>
        <begin position="1283"/>
        <end position="1300"/>
    </location>
</feature>
<feature type="compositionally biased region" description="Low complexity" evidence="2">
    <location>
        <begin position="926"/>
        <end position="948"/>
    </location>
</feature>
<feature type="compositionally biased region" description="Low complexity" evidence="2">
    <location>
        <begin position="1599"/>
        <end position="1612"/>
    </location>
</feature>
<feature type="region of interest" description="Disordered" evidence="2">
    <location>
        <begin position="310"/>
        <end position="354"/>
    </location>
</feature>
<feature type="compositionally biased region" description="Polar residues" evidence="2">
    <location>
        <begin position="1161"/>
        <end position="1190"/>
    </location>
</feature>
<feature type="region of interest" description="Disordered" evidence="2">
    <location>
        <begin position="806"/>
        <end position="904"/>
    </location>
</feature>
<name>A0A814NA65_ADIRI</name>
<feature type="compositionally biased region" description="Low complexity" evidence="2">
    <location>
        <begin position="1374"/>
        <end position="1390"/>
    </location>
</feature>
<reference evidence="5" key="1">
    <citation type="submission" date="2021-02" db="EMBL/GenBank/DDBJ databases">
        <authorList>
            <person name="Nowell W R."/>
        </authorList>
    </citation>
    <scope>NUCLEOTIDE SEQUENCE</scope>
</reference>
<feature type="region of interest" description="Disordered" evidence="2">
    <location>
        <begin position="166"/>
        <end position="190"/>
    </location>
</feature>